<dbReference type="EMBL" id="JACMRX010000004">
    <property type="protein sequence ID" value="KAF7990460.1"/>
    <property type="molecule type" value="Genomic_DNA"/>
</dbReference>
<keyword evidence="4" id="KW-1185">Reference proteome</keyword>
<evidence type="ECO:0000256" key="1">
    <source>
        <dbReference type="SAM" id="MobiDB-lite"/>
    </source>
</evidence>
<accession>A0A834XRL0</accession>
<dbReference type="Pfam" id="PF11831">
    <property type="entry name" value="Myb_Cef"/>
    <property type="match status" value="1"/>
</dbReference>
<sequence>METVEIDAEWVETFKTISKEEINSPTRINRYDIPYERIGCDADEFEKIITSNMETVAVDDQWIETFKTISIEEINSPTKINKYEIPTNFDCEEFQKMMTEKCEKISEQRKIRMKRMKPLFASQPRLQMTLQKKNDGTPLSLSTFNTPGSIKKTPGILAPTPAKNKVNINPETSIDGAQTPAEQKQLKQQSSLNLGALPAPKNHYQIVIPDNEITDETADNQDDDIIEDQADIDARK</sequence>
<dbReference type="OrthoDB" id="1708588at2759"/>
<gene>
    <name evidence="3" type="ORF">HCN44_000265</name>
</gene>
<name>A0A834XRL0_APHGI</name>
<feature type="compositionally biased region" description="Acidic residues" evidence="1">
    <location>
        <begin position="212"/>
        <end position="236"/>
    </location>
</feature>
<feature type="region of interest" description="Disordered" evidence="1">
    <location>
        <begin position="134"/>
        <end position="188"/>
    </location>
</feature>
<comment type="caution">
    <text evidence="3">The sequence shown here is derived from an EMBL/GenBank/DDBJ whole genome shotgun (WGS) entry which is preliminary data.</text>
</comment>
<organism evidence="3 4">
    <name type="scientific">Aphidius gifuensis</name>
    <name type="common">Parasitoid wasp</name>
    <dbReference type="NCBI Taxonomy" id="684658"/>
    <lineage>
        <taxon>Eukaryota</taxon>
        <taxon>Metazoa</taxon>
        <taxon>Ecdysozoa</taxon>
        <taxon>Arthropoda</taxon>
        <taxon>Hexapoda</taxon>
        <taxon>Insecta</taxon>
        <taxon>Pterygota</taxon>
        <taxon>Neoptera</taxon>
        <taxon>Endopterygota</taxon>
        <taxon>Hymenoptera</taxon>
        <taxon>Apocrita</taxon>
        <taxon>Ichneumonoidea</taxon>
        <taxon>Braconidae</taxon>
        <taxon>Aphidiinae</taxon>
        <taxon>Aphidius</taxon>
    </lineage>
</organism>
<feature type="region of interest" description="Disordered" evidence="1">
    <location>
        <begin position="210"/>
        <end position="236"/>
    </location>
</feature>
<feature type="domain" description="Pre-mRNA splicing factor component Cdc5p/Cef1 C-terminal" evidence="2">
    <location>
        <begin position="144"/>
        <end position="236"/>
    </location>
</feature>
<dbReference type="Proteomes" id="UP000639338">
    <property type="component" value="Unassembled WGS sequence"/>
</dbReference>
<dbReference type="InterPro" id="IPR021786">
    <property type="entry name" value="Cdc5p/Cef1_C"/>
</dbReference>
<evidence type="ECO:0000313" key="4">
    <source>
        <dbReference type="Proteomes" id="UP000639338"/>
    </source>
</evidence>
<reference evidence="3 4" key="1">
    <citation type="submission" date="2020-08" db="EMBL/GenBank/DDBJ databases">
        <title>Aphidius gifuensis genome sequencing and assembly.</title>
        <authorList>
            <person name="Du Z."/>
        </authorList>
    </citation>
    <scope>NUCLEOTIDE SEQUENCE [LARGE SCALE GENOMIC DNA]</scope>
    <source>
        <strain evidence="3">YNYX2018</strain>
        <tissue evidence="3">Adults</tissue>
    </source>
</reference>
<evidence type="ECO:0000313" key="3">
    <source>
        <dbReference type="EMBL" id="KAF7990460.1"/>
    </source>
</evidence>
<feature type="compositionally biased region" description="Polar residues" evidence="1">
    <location>
        <begin position="166"/>
        <end position="182"/>
    </location>
</feature>
<feature type="compositionally biased region" description="Polar residues" evidence="1">
    <location>
        <begin position="134"/>
        <end position="148"/>
    </location>
</feature>
<dbReference type="AlphaFoldDB" id="A0A834XRL0"/>
<evidence type="ECO:0000259" key="2">
    <source>
        <dbReference type="Pfam" id="PF11831"/>
    </source>
</evidence>
<protein>
    <recommendedName>
        <fullName evidence="2">Pre-mRNA splicing factor component Cdc5p/Cef1 C-terminal domain-containing protein</fullName>
    </recommendedName>
</protein>
<proteinExistence type="predicted"/>